<evidence type="ECO:0000256" key="2">
    <source>
        <dbReference type="ARBA" id="ARBA00022801"/>
    </source>
</evidence>
<evidence type="ECO:0000313" key="11">
    <source>
        <dbReference type="EMBL" id="SDN81546.1"/>
    </source>
</evidence>
<dbReference type="STRING" id="198616.SAMN05216193_105167"/>
<dbReference type="PANTHER" id="PTHR11070">
    <property type="entry name" value="UVRD / RECB / PCRA DNA HELICASE FAMILY MEMBER"/>
    <property type="match status" value="1"/>
</dbReference>
<dbReference type="PROSITE" id="PS51198">
    <property type="entry name" value="UVRD_HELICASE_ATP_BIND"/>
    <property type="match status" value="1"/>
</dbReference>
<dbReference type="GO" id="GO:0016887">
    <property type="term" value="F:ATP hydrolysis activity"/>
    <property type="evidence" value="ECO:0007669"/>
    <property type="project" value="RHEA"/>
</dbReference>
<dbReference type="GO" id="GO:0003677">
    <property type="term" value="F:DNA binding"/>
    <property type="evidence" value="ECO:0007669"/>
    <property type="project" value="InterPro"/>
</dbReference>
<dbReference type="InterPro" id="IPR027417">
    <property type="entry name" value="P-loop_NTPase"/>
</dbReference>
<keyword evidence="3 9" id="KW-0347">Helicase</keyword>
<evidence type="ECO:0000256" key="4">
    <source>
        <dbReference type="ARBA" id="ARBA00022840"/>
    </source>
</evidence>
<organism evidence="11 12">
    <name type="scientific">Pseudomonas jinjuensis</name>
    <dbReference type="NCBI Taxonomy" id="198616"/>
    <lineage>
        <taxon>Bacteria</taxon>
        <taxon>Pseudomonadati</taxon>
        <taxon>Pseudomonadota</taxon>
        <taxon>Gammaproteobacteria</taxon>
        <taxon>Pseudomonadales</taxon>
        <taxon>Pseudomonadaceae</taxon>
        <taxon>Pseudomonas</taxon>
    </lineage>
</organism>
<evidence type="ECO:0000259" key="10">
    <source>
        <dbReference type="PROSITE" id="PS51198"/>
    </source>
</evidence>
<dbReference type="InterPro" id="IPR014016">
    <property type="entry name" value="UvrD-like_ATP-bd"/>
</dbReference>
<dbReference type="Pfam" id="PF13361">
    <property type="entry name" value="UvrD_C"/>
    <property type="match status" value="1"/>
</dbReference>
<dbReference type="RefSeq" id="WP_084310571.1">
    <property type="nucleotide sequence ID" value="NZ_FNIJ01000005.1"/>
</dbReference>
<evidence type="ECO:0000256" key="1">
    <source>
        <dbReference type="ARBA" id="ARBA00022741"/>
    </source>
</evidence>
<gene>
    <name evidence="11" type="ORF">SAMN05216193_105167</name>
</gene>
<evidence type="ECO:0000313" key="12">
    <source>
        <dbReference type="Proteomes" id="UP000242957"/>
    </source>
</evidence>
<keyword evidence="2 9" id="KW-0378">Hydrolase</keyword>
<keyword evidence="12" id="KW-1185">Reference proteome</keyword>
<dbReference type="Pfam" id="PF00580">
    <property type="entry name" value="UvrD-helicase"/>
    <property type="match status" value="1"/>
</dbReference>
<dbReference type="Proteomes" id="UP000242957">
    <property type="component" value="Unassembled WGS sequence"/>
</dbReference>
<evidence type="ECO:0000256" key="8">
    <source>
        <dbReference type="ARBA" id="ARBA00048988"/>
    </source>
</evidence>
<evidence type="ECO:0000256" key="9">
    <source>
        <dbReference type="PROSITE-ProRule" id="PRU00560"/>
    </source>
</evidence>
<protein>
    <recommendedName>
        <fullName evidence="7">DNA 3'-5' helicase</fullName>
        <ecNumber evidence="7">5.6.2.4</ecNumber>
    </recommendedName>
</protein>
<dbReference type="GO" id="GO:0043138">
    <property type="term" value="F:3'-5' DNA helicase activity"/>
    <property type="evidence" value="ECO:0007669"/>
    <property type="project" value="UniProtKB-EC"/>
</dbReference>
<dbReference type="PANTHER" id="PTHR11070:SF45">
    <property type="entry name" value="DNA 3'-5' HELICASE"/>
    <property type="match status" value="1"/>
</dbReference>
<feature type="binding site" evidence="9">
    <location>
        <begin position="274"/>
        <end position="281"/>
    </location>
    <ligand>
        <name>ATP</name>
        <dbReference type="ChEBI" id="CHEBI:30616"/>
    </ligand>
</feature>
<dbReference type="EMBL" id="FNIJ01000005">
    <property type="protein sequence ID" value="SDN81546.1"/>
    <property type="molecule type" value="Genomic_DNA"/>
</dbReference>
<evidence type="ECO:0000256" key="7">
    <source>
        <dbReference type="ARBA" id="ARBA00034808"/>
    </source>
</evidence>
<dbReference type="AlphaFoldDB" id="A0A1H0EH04"/>
<dbReference type="InterPro" id="IPR035093">
    <property type="entry name" value="RelE/ParE_toxin_dom_sf"/>
</dbReference>
<dbReference type="SUPFAM" id="SSF143011">
    <property type="entry name" value="RelE-like"/>
    <property type="match status" value="1"/>
</dbReference>
<dbReference type="InterPro" id="IPR014017">
    <property type="entry name" value="DNA_helicase_UvrD-like_C"/>
</dbReference>
<dbReference type="SUPFAM" id="SSF52540">
    <property type="entry name" value="P-loop containing nucleoside triphosphate hydrolases"/>
    <property type="match status" value="1"/>
</dbReference>
<dbReference type="GO" id="GO:0005524">
    <property type="term" value="F:ATP binding"/>
    <property type="evidence" value="ECO:0007669"/>
    <property type="project" value="UniProtKB-UniRule"/>
</dbReference>
<evidence type="ECO:0000256" key="5">
    <source>
        <dbReference type="ARBA" id="ARBA00023235"/>
    </source>
</evidence>
<name>A0A1H0EH04_9PSED</name>
<proteinExistence type="predicted"/>
<sequence length="725" mass="81960">MQPKIALGDSFLGAFAEIPRGKQKKVMEFVSKFRRNPEASGINYEKINDASDPHFRSVRIDQDYRGIVLKPDSGNVYVLLWVDKHDDAYDWARRNRCHVNPTTGVLQLFESSLEETATSYLPAVDQVPSDQQAIPGELAEGPLLDLDDATLRRLGVPEGSLPQVRSLTSEEALEALEKCLPIEAFEALYMLAAGASLEEVLADYAARADQQVDPEDYATALQHPGSQRRFHVVEDEMELIQMLEAPLERWRVFLHPSQRQLVERSWNGPVRVLGGAGTGKTVVAMHRARWLASRVLGATEKLLFTTFTHNLATDIRTSLRKICSPEIFDRIEVRPLNEWVSQFVKSQGYTSTIVYPGGQDGHYEHCWNAAIQLKPGELDLPSSFYREEWERVVLPQRIIDRQGYLRANRNGRGVALNRKQRSDIWPVFEEMRLQLANRRVATAEDAMHHAMDVLDRGEDRRQYRAVVVDEGQDLGPEALSLIRRLAPEQGDDLFVVGDGHQRIYQRRTSLSQCGINIRGRGKKLRINYRTTEQIRRFATALLEGIEVDDLDDGLDGTQDYRSLVQGEAPHIHQTVSLQDECDWLVSQMQILEGGGMPLADMCLVARTQYQLGDYEQALQLAGLATCRLSRDQADDRNKAGVRLATMHRVKGLEFKAVFMAGINDGVVPLSKAVQATDDPVEHRLRDLNERALFHVAATRAVRHLLISYCGKPSEYLVPRTIERSR</sequence>
<comment type="catalytic activity">
    <reaction evidence="8">
        <text>ATP + H2O = ADP + phosphate + H(+)</text>
        <dbReference type="Rhea" id="RHEA:13065"/>
        <dbReference type="ChEBI" id="CHEBI:15377"/>
        <dbReference type="ChEBI" id="CHEBI:15378"/>
        <dbReference type="ChEBI" id="CHEBI:30616"/>
        <dbReference type="ChEBI" id="CHEBI:43474"/>
        <dbReference type="ChEBI" id="CHEBI:456216"/>
        <dbReference type="EC" id="5.6.2.4"/>
    </reaction>
</comment>
<accession>A0A1H0EH04</accession>
<comment type="catalytic activity">
    <reaction evidence="6">
        <text>Couples ATP hydrolysis with the unwinding of duplex DNA by translocating in the 3'-5' direction.</text>
        <dbReference type="EC" id="5.6.2.4"/>
    </reaction>
</comment>
<dbReference type="GO" id="GO:0000725">
    <property type="term" value="P:recombinational repair"/>
    <property type="evidence" value="ECO:0007669"/>
    <property type="project" value="TreeGrafter"/>
</dbReference>
<dbReference type="OrthoDB" id="5298826at2"/>
<dbReference type="Gene3D" id="3.40.50.300">
    <property type="entry name" value="P-loop containing nucleotide triphosphate hydrolases"/>
    <property type="match status" value="2"/>
</dbReference>
<keyword evidence="5" id="KW-0413">Isomerase</keyword>
<evidence type="ECO:0000256" key="6">
    <source>
        <dbReference type="ARBA" id="ARBA00034617"/>
    </source>
</evidence>
<keyword evidence="4 9" id="KW-0067">ATP-binding</keyword>
<feature type="domain" description="UvrD-like helicase ATP-binding" evidence="10">
    <location>
        <begin position="253"/>
        <end position="538"/>
    </location>
</feature>
<keyword evidence="1 9" id="KW-0547">Nucleotide-binding</keyword>
<dbReference type="EC" id="5.6.2.4" evidence="7"/>
<dbReference type="InterPro" id="IPR000212">
    <property type="entry name" value="DNA_helicase_UvrD/REP"/>
</dbReference>
<evidence type="ECO:0000256" key="3">
    <source>
        <dbReference type="ARBA" id="ARBA00022806"/>
    </source>
</evidence>
<reference evidence="12" key="1">
    <citation type="submission" date="2016-10" db="EMBL/GenBank/DDBJ databases">
        <authorList>
            <person name="Varghese N."/>
            <person name="Submissions S."/>
        </authorList>
    </citation>
    <scope>NUCLEOTIDE SEQUENCE [LARGE SCALE GENOMIC DNA]</scope>
    <source>
        <strain evidence="12">JCM 21621</strain>
    </source>
</reference>